<dbReference type="HOGENOM" id="CLU_075478_0_1_2"/>
<dbReference type="InterPro" id="IPR004843">
    <property type="entry name" value="Calcineurin-like_PHP"/>
</dbReference>
<keyword evidence="3" id="KW-1185">Reference proteome</keyword>
<dbReference type="SUPFAM" id="SSF56300">
    <property type="entry name" value="Metallo-dependent phosphatases"/>
    <property type="match status" value="1"/>
</dbReference>
<dbReference type="InterPro" id="IPR004376">
    <property type="entry name" value="Pesterase_MJ0037"/>
</dbReference>
<dbReference type="OrthoDB" id="18264at2157"/>
<proteinExistence type="predicted"/>
<dbReference type="NCBIfam" id="TIGR00024">
    <property type="entry name" value="SbcD_rel_arch"/>
    <property type="match status" value="1"/>
</dbReference>
<sequence>MKVKNFLLTEERAIIYKGYALLSDLHLGFDISFLETGANFPTFQKDTIFNKILEIVEKYKVKTLILNGDIKHNFIPIEKEIRLVKDFIASLEEYADLILIRGNHDTYLTKIFEVHEYFKLGKYIICHGDKKLEEEGFFIIGHEHPSIKLRDEVGAIYKFPTYLIGKEIIVLPNFNPLSPGNDLINNYPSSPMLKKSYEELEAIAITEAGLLNFGKIGELKRVIF</sequence>
<organism evidence="2 3">
    <name type="scientific">Methanocaldococcus infernus (strain DSM 11812 / JCM 15783 / ME)</name>
    <dbReference type="NCBI Taxonomy" id="573063"/>
    <lineage>
        <taxon>Archaea</taxon>
        <taxon>Methanobacteriati</taxon>
        <taxon>Methanobacteriota</taxon>
        <taxon>Methanomada group</taxon>
        <taxon>Methanococci</taxon>
        <taxon>Methanococcales</taxon>
        <taxon>Methanocaldococcaceae</taxon>
        <taxon>Methanocaldococcus</taxon>
    </lineage>
</organism>
<feature type="domain" description="Calcineurin-like phosphoesterase" evidence="1">
    <location>
        <begin position="20"/>
        <end position="119"/>
    </location>
</feature>
<gene>
    <name evidence="2" type="ordered locus">Metin_1276</name>
</gene>
<dbReference type="GO" id="GO:0016787">
    <property type="term" value="F:hydrolase activity"/>
    <property type="evidence" value="ECO:0007669"/>
    <property type="project" value="InterPro"/>
</dbReference>
<dbReference type="Proteomes" id="UP000002061">
    <property type="component" value="Chromosome"/>
</dbReference>
<name>D5VTM3_METIM</name>
<dbReference type="Gene3D" id="3.60.21.10">
    <property type="match status" value="1"/>
</dbReference>
<dbReference type="PIRSF" id="PIRSF000887">
    <property type="entry name" value="Pesterase_MJ0037"/>
    <property type="match status" value="1"/>
</dbReference>
<dbReference type="eggNOG" id="arCOG01150">
    <property type="taxonomic scope" value="Archaea"/>
</dbReference>
<protein>
    <submittedName>
        <fullName evidence="2">Phosphoesterase</fullName>
    </submittedName>
</protein>
<dbReference type="Pfam" id="PF00149">
    <property type="entry name" value="Metallophos"/>
    <property type="match status" value="1"/>
</dbReference>
<dbReference type="PANTHER" id="PTHR39323:SF1">
    <property type="entry name" value="BLR1149 PROTEIN"/>
    <property type="match status" value="1"/>
</dbReference>
<dbReference type="STRING" id="573063.Metin_1276"/>
<dbReference type="PANTHER" id="PTHR39323">
    <property type="entry name" value="BLR1149 PROTEIN"/>
    <property type="match status" value="1"/>
</dbReference>
<dbReference type="CDD" id="cd07391">
    <property type="entry name" value="MPP_PF1019"/>
    <property type="match status" value="1"/>
</dbReference>
<dbReference type="InterPro" id="IPR024173">
    <property type="entry name" value="Pesterase_MJ0037-like"/>
</dbReference>
<accession>D5VTM3</accession>
<dbReference type="AlphaFoldDB" id="D5VTM3"/>
<evidence type="ECO:0000313" key="3">
    <source>
        <dbReference type="Proteomes" id="UP000002061"/>
    </source>
</evidence>
<evidence type="ECO:0000259" key="1">
    <source>
        <dbReference type="Pfam" id="PF00149"/>
    </source>
</evidence>
<dbReference type="KEGG" id="mif:Metin_1276"/>
<reference evidence="2" key="1">
    <citation type="submission" date="2010-04" db="EMBL/GenBank/DDBJ databases">
        <title>Complete sequence of Methanocaldococcus infernus ME.</title>
        <authorList>
            <consortium name="US DOE Joint Genome Institute"/>
            <person name="Lucas S."/>
            <person name="Copeland A."/>
            <person name="Lapidus A."/>
            <person name="Cheng J.-F."/>
            <person name="Bruce D."/>
            <person name="Goodwin L."/>
            <person name="Pitluck S."/>
            <person name="Munk A.C."/>
            <person name="Detter J.C."/>
            <person name="Han C."/>
            <person name="Tapia R."/>
            <person name="Land M."/>
            <person name="Hauser L."/>
            <person name="Kyrpides N."/>
            <person name="Mikhailova N."/>
            <person name="Sieprawska-Lupa M."/>
            <person name="Whitman W.B."/>
            <person name="Woyke T."/>
        </authorList>
    </citation>
    <scope>NUCLEOTIDE SEQUENCE [LARGE SCALE GENOMIC DNA]</scope>
    <source>
        <strain evidence="2">ME</strain>
    </source>
</reference>
<dbReference type="EMBL" id="CP002009">
    <property type="protein sequence ID" value="ADG13926.1"/>
    <property type="molecule type" value="Genomic_DNA"/>
</dbReference>
<dbReference type="InterPro" id="IPR029052">
    <property type="entry name" value="Metallo-depent_PP-like"/>
</dbReference>
<evidence type="ECO:0000313" key="2">
    <source>
        <dbReference type="EMBL" id="ADG13926.1"/>
    </source>
</evidence>